<dbReference type="OrthoDB" id="67700at2759"/>
<dbReference type="SUPFAM" id="SSF49562">
    <property type="entry name" value="C2 domain (Calcium/lipid-binding domain, CaLB)"/>
    <property type="match status" value="2"/>
</dbReference>
<gene>
    <name evidence="15" type="ORF">KFL_000660100</name>
</gene>
<dbReference type="CDD" id="cd21677">
    <property type="entry name" value="SMP_SYT"/>
    <property type="match status" value="1"/>
</dbReference>
<dbReference type="GO" id="GO:0046872">
    <property type="term" value="F:metal ion binding"/>
    <property type="evidence" value="ECO:0007669"/>
    <property type="project" value="UniProtKB-KW"/>
</dbReference>
<dbReference type="FunFam" id="2.60.40.150:FF:000100">
    <property type="entry name" value="Extended synaptotagmin-2"/>
    <property type="match status" value="1"/>
</dbReference>
<evidence type="ECO:0000256" key="8">
    <source>
        <dbReference type="ARBA" id="ARBA00022989"/>
    </source>
</evidence>
<name>A0A1Y1HWN3_KLENI</name>
<feature type="transmembrane region" description="Helical" evidence="12">
    <location>
        <begin position="6"/>
        <end position="26"/>
    </location>
</feature>
<organism evidence="15 16">
    <name type="scientific">Klebsormidium nitens</name>
    <name type="common">Green alga</name>
    <name type="synonym">Ulothrix nitens</name>
    <dbReference type="NCBI Taxonomy" id="105231"/>
    <lineage>
        <taxon>Eukaryota</taxon>
        <taxon>Viridiplantae</taxon>
        <taxon>Streptophyta</taxon>
        <taxon>Klebsormidiophyceae</taxon>
        <taxon>Klebsormidiales</taxon>
        <taxon>Klebsormidiaceae</taxon>
        <taxon>Klebsormidium</taxon>
    </lineage>
</organism>
<proteinExistence type="inferred from homology"/>
<dbReference type="GO" id="GO:0016020">
    <property type="term" value="C:membrane"/>
    <property type="evidence" value="ECO:0007669"/>
    <property type="project" value="UniProtKB-SubCell"/>
</dbReference>
<dbReference type="PROSITE" id="PS51847">
    <property type="entry name" value="SMP"/>
    <property type="match status" value="1"/>
</dbReference>
<comment type="similarity">
    <text evidence="2">Belongs to the synaptotagmin family.</text>
</comment>
<reference evidence="15 16" key="1">
    <citation type="journal article" date="2014" name="Nat. Commun.">
        <title>Klebsormidium flaccidum genome reveals primary factors for plant terrestrial adaptation.</title>
        <authorList>
            <person name="Hori K."/>
            <person name="Maruyama F."/>
            <person name="Fujisawa T."/>
            <person name="Togashi T."/>
            <person name="Yamamoto N."/>
            <person name="Seo M."/>
            <person name="Sato S."/>
            <person name="Yamada T."/>
            <person name="Mori H."/>
            <person name="Tajima N."/>
            <person name="Moriyama T."/>
            <person name="Ikeuchi M."/>
            <person name="Watanabe M."/>
            <person name="Wada H."/>
            <person name="Kobayashi K."/>
            <person name="Saito M."/>
            <person name="Masuda T."/>
            <person name="Sasaki-Sekimoto Y."/>
            <person name="Mashiguchi K."/>
            <person name="Awai K."/>
            <person name="Shimojima M."/>
            <person name="Masuda S."/>
            <person name="Iwai M."/>
            <person name="Nobusawa T."/>
            <person name="Narise T."/>
            <person name="Kondo S."/>
            <person name="Saito H."/>
            <person name="Sato R."/>
            <person name="Murakawa M."/>
            <person name="Ihara Y."/>
            <person name="Oshima-Yamada Y."/>
            <person name="Ohtaka K."/>
            <person name="Satoh M."/>
            <person name="Sonobe K."/>
            <person name="Ishii M."/>
            <person name="Ohtani R."/>
            <person name="Kanamori-Sato M."/>
            <person name="Honoki R."/>
            <person name="Miyazaki D."/>
            <person name="Mochizuki H."/>
            <person name="Umetsu J."/>
            <person name="Higashi K."/>
            <person name="Shibata D."/>
            <person name="Kamiya Y."/>
            <person name="Sato N."/>
            <person name="Nakamura Y."/>
            <person name="Tabata S."/>
            <person name="Ida S."/>
            <person name="Kurokawa K."/>
            <person name="Ohta H."/>
        </authorList>
    </citation>
    <scope>NUCLEOTIDE SEQUENCE [LARGE SCALE GENOMIC DNA]</scope>
    <source>
        <strain evidence="15 16">NIES-2285</strain>
    </source>
</reference>
<keyword evidence="10" id="KW-0446">Lipid-binding</keyword>
<dbReference type="GO" id="GO:0005783">
    <property type="term" value="C:endoplasmic reticulum"/>
    <property type="evidence" value="ECO:0000318"/>
    <property type="project" value="GO_Central"/>
</dbReference>
<sequence>MAAAFAVSLGFGFCSGVAFIAGLSYFQKKRAKQRMNRAVAIAALNLLDQDDIKKLMKTDLIPQWVQFPEMERVHWLNKELREIWPYVNKAASAIIKEQVEPILKQYKPPVFLSIKFNKLTLGTIAPQIAGVKVVETDEEEIILEVDVKWGGNPSIILGMTTIVGLPLQVQVKDVQFFGLFRLRFRPLVGQFPCFGALTIALRNKPSMDFRLKIIGGELPGIHGIVDNLLRTAVVDSLLWPSRIVVPILEGDYKDLELRPTGTLDVKLVEARNLKNTDFIGKSDPFAILFVRPIPSKMEKSKVISNNLNPIWNESFKLVVEDPATQRLMIKVLDKEALEKAEPLGELSLKLSDLEPGKLLDVWLPLVEDMDNPRAGNAQGEVHLEVMYRPHPPDGGAPSTSDIAGDLNMRDGLDARAVDGRSLSHMPSIVRGVLTVTVRKAEELRAADMGGTSDPFVRVFMRNGDMKKKTKVIPKTLNPVWDQTFEFLVEDAARDMLQLEVWDHDTFGKDFLGRVSITLTRVMKEGEYEDVFKLSEVDTGKLHVNLKWKQVGPTGKV</sequence>
<dbReference type="STRING" id="105231.A0A1Y1HWN3"/>
<dbReference type="CDD" id="cd00030">
    <property type="entry name" value="C2"/>
    <property type="match status" value="2"/>
</dbReference>
<protein>
    <submittedName>
        <fullName evidence="15">Calcium-dependent lipid-binding protein</fullName>
    </submittedName>
</protein>
<evidence type="ECO:0000256" key="9">
    <source>
        <dbReference type="ARBA" id="ARBA00023055"/>
    </source>
</evidence>
<dbReference type="InterPro" id="IPR000008">
    <property type="entry name" value="C2_dom"/>
</dbReference>
<keyword evidence="4 12" id="KW-0812">Transmembrane</keyword>
<keyword evidence="5" id="KW-0479">Metal-binding</keyword>
<dbReference type="PANTHER" id="PTHR10774">
    <property type="entry name" value="EXTENDED SYNAPTOTAGMIN-RELATED"/>
    <property type="match status" value="1"/>
</dbReference>
<keyword evidence="7" id="KW-0106">Calcium</keyword>
<dbReference type="AlphaFoldDB" id="A0A1Y1HWN3"/>
<evidence type="ECO:0000256" key="4">
    <source>
        <dbReference type="ARBA" id="ARBA00022692"/>
    </source>
</evidence>
<dbReference type="Proteomes" id="UP000054558">
    <property type="component" value="Unassembled WGS sequence"/>
</dbReference>
<evidence type="ECO:0000256" key="7">
    <source>
        <dbReference type="ARBA" id="ARBA00022837"/>
    </source>
</evidence>
<evidence type="ECO:0000256" key="12">
    <source>
        <dbReference type="SAM" id="Phobius"/>
    </source>
</evidence>
<comment type="subcellular location">
    <subcellularLocation>
        <location evidence="1">Membrane</location>
        <topology evidence="1">Single-pass membrane protein</topology>
    </subcellularLocation>
</comment>
<evidence type="ECO:0000256" key="2">
    <source>
        <dbReference type="ARBA" id="ARBA00006996"/>
    </source>
</evidence>
<dbReference type="PRINTS" id="PR00360">
    <property type="entry name" value="C2DOMAIN"/>
</dbReference>
<evidence type="ECO:0000256" key="1">
    <source>
        <dbReference type="ARBA" id="ARBA00004167"/>
    </source>
</evidence>
<evidence type="ECO:0000256" key="10">
    <source>
        <dbReference type="ARBA" id="ARBA00023121"/>
    </source>
</evidence>
<evidence type="ECO:0000256" key="5">
    <source>
        <dbReference type="ARBA" id="ARBA00022723"/>
    </source>
</evidence>
<dbReference type="GO" id="GO:0006869">
    <property type="term" value="P:lipid transport"/>
    <property type="evidence" value="ECO:0007669"/>
    <property type="project" value="UniProtKB-KW"/>
</dbReference>
<evidence type="ECO:0000259" key="14">
    <source>
        <dbReference type="PROSITE" id="PS51847"/>
    </source>
</evidence>
<evidence type="ECO:0000256" key="11">
    <source>
        <dbReference type="ARBA" id="ARBA00023136"/>
    </source>
</evidence>
<dbReference type="PROSITE" id="PS50004">
    <property type="entry name" value="C2"/>
    <property type="match status" value="2"/>
</dbReference>
<feature type="domain" description="C2" evidence="13">
    <location>
        <begin position="239"/>
        <end position="363"/>
    </location>
</feature>
<feature type="domain" description="SMP-LTD" evidence="14">
    <location>
        <begin position="69"/>
        <end position="248"/>
    </location>
</feature>
<dbReference type="InterPro" id="IPR039010">
    <property type="entry name" value="Synaptotagmin_SMP"/>
</dbReference>
<dbReference type="Gene3D" id="2.60.40.150">
    <property type="entry name" value="C2 domain"/>
    <property type="match status" value="2"/>
</dbReference>
<keyword evidence="16" id="KW-1185">Reference proteome</keyword>
<keyword evidence="6" id="KW-0677">Repeat</keyword>
<keyword evidence="9" id="KW-0445">Lipid transport</keyword>
<feature type="domain" description="C2" evidence="13">
    <location>
        <begin position="414"/>
        <end position="531"/>
    </location>
</feature>
<dbReference type="EMBL" id="DF237015">
    <property type="protein sequence ID" value="GAQ80916.1"/>
    <property type="molecule type" value="Genomic_DNA"/>
</dbReference>
<dbReference type="Pfam" id="PF00168">
    <property type="entry name" value="C2"/>
    <property type="match status" value="2"/>
</dbReference>
<evidence type="ECO:0000259" key="13">
    <source>
        <dbReference type="PROSITE" id="PS50004"/>
    </source>
</evidence>
<dbReference type="InterPro" id="IPR031468">
    <property type="entry name" value="SMP_LBD"/>
</dbReference>
<dbReference type="SMART" id="SM00239">
    <property type="entry name" value="C2"/>
    <property type="match status" value="2"/>
</dbReference>
<keyword evidence="8 12" id="KW-1133">Transmembrane helix</keyword>
<evidence type="ECO:0000256" key="3">
    <source>
        <dbReference type="ARBA" id="ARBA00022448"/>
    </source>
</evidence>
<dbReference type="GO" id="GO:0008289">
    <property type="term" value="F:lipid binding"/>
    <property type="evidence" value="ECO:0007669"/>
    <property type="project" value="UniProtKB-KW"/>
</dbReference>
<dbReference type="Pfam" id="PF17047">
    <property type="entry name" value="SMP_LBD"/>
    <property type="match status" value="1"/>
</dbReference>
<dbReference type="InterPro" id="IPR035892">
    <property type="entry name" value="C2_domain_sf"/>
</dbReference>
<dbReference type="OMA" id="LCGVHVG"/>
<evidence type="ECO:0000256" key="6">
    <source>
        <dbReference type="ARBA" id="ARBA00022737"/>
    </source>
</evidence>
<keyword evidence="3" id="KW-0813">Transport</keyword>
<dbReference type="PANTHER" id="PTHR10774:SF149">
    <property type="entry name" value="SYNAPTOTAGMIN-5"/>
    <property type="match status" value="1"/>
</dbReference>
<evidence type="ECO:0000313" key="16">
    <source>
        <dbReference type="Proteomes" id="UP000054558"/>
    </source>
</evidence>
<accession>A0A1Y1HWN3</accession>
<keyword evidence="11 12" id="KW-0472">Membrane</keyword>
<dbReference type="InterPro" id="IPR045050">
    <property type="entry name" value="Synaptotagmin_plant"/>
</dbReference>
<evidence type="ECO:0000313" key="15">
    <source>
        <dbReference type="EMBL" id="GAQ80916.1"/>
    </source>
</evidence>